<dbReference type="InterPro" id="IPR000602">
    <property type="entry name" value="Glyco_hydro_38_N"/>
</dbReference>
<evidence type="ECO:0000256" key="9">
    <source>
        <dbReference type="ARBA" id="ARBA00022968"/>
    </source>
</evidence>
<dbReference type="Pfam" id="PF09261">
    <property type="entry name" value="Alpha-mann_mid"/>
    <property type="match status" value="1"/>
</dbReference>
<dbReference type="Pfam" id="PF21260">
    <property type="entry name" value="Laman-like_dom"/>
    <property type="match status" value="1"/>
</dbReference>
<evidence type="ECO:0000256" key="15">
    <source>
        <dbReference type="ARBA" id="ARBA00059516"/>
    </source>
</evidence>
<dbReference type="SUPFAM" id="SSF74650">
    <property type="entry name" value="Galactose mutarotase-like"/>
    <property type="match status" value="1"/>
</dbReference>
<dbReference type="Pfam" id="PF07748">
    <property type="entry name" value="Glyco_hydro_38C"/>
    <property type="match status" value="1"/>
</dbReference>
<dbReference type="AlphaFoldDB" id="A0A0M4ERB8"/>
<dbReference type="Gene3D" id="1.20.1270.50">
    <property type="entry name" value="Glycoside hydrolase family 38, central domain"/>
    <property type="match status" value="1"/>
</dbReference>
<keyword evidence="14 17" id="KW-0326">Glycosidase</keyword>
<dbReference type="FunFam" id="2.60.40.1180:FF:000019">
    <property type="entry name" value="Alpha-mannosidase 2"/>
    <property type="match status" value="1"/>
</dbReference>
<dbReference type="InterPro" id="IPR048534">
    <property type="entry name" value="Man2a1-like_dom"/>
</dbReference>
<dbReference type="InterPro" id="IPR011682">
    <property type="entry name" value="Glyco_hydro_38_C"/>
</dbReference>
<keyword evidence="8 17" id="KW-0862">Zinc</keyword>
<keyword evidence="7 17" id="KW-0378">Hydrolase</keyword>
<evidence type="ECO:0000256" key="16">
    <source>
        <dbReference type="ARBA" id="ARBA00093232"/>
    </source>
</evidence>
<evidence type="ECO:0000256" key="14">
    <source>
        <dbReference type="ARBA" id="ARBA00023295"/>
    </source>
</evidence>
<dbReference type="SUPFAM" id="SSF88688">
    <property type="entry name" value="Families 57/38 glycoside transferase middle domain"/>
    <property type="match status" value="1"/>
</dbReference>
<dbReference type="EMBL" id="CP012526">
    <property type="protein sequence ID" value="ALC47688.1"/>
    <property type="molecule type" value="Genomic_DNA"/>
</dbReference>
<dbReference type="PANTHER" id="PTHR11607:SF3">
    <property type="entry name" value="LYSOSOMAL ALPHA-MANNOSIDASE"/>
    <property type="match status" value="1"/>
</dbReference>
<evidence type="ECO:0000256" key="10">
    <source>
        <dbReference type="ARBA" id="ARBA00022989"/>
    </source>
</evidence>
<keyword evidence="13" id="KW-1015">Disulfide bond</keyword>
<evidence type="ECO:0000256" key="12">
    <source>
        <dbReference type="ARBA" id="ARBA00023136"/>
    </source>
</evidence>
<dbReference type="InterPro" id="IPR050843">
    <property type="entry name" value="Glycosyl_Hydrlase_38"/>
</dbReference>
<dbReference type="GO" id="GO:0006013">
    <property type="term" value="P:mannose metabolic process"/>
    <property type="evidence" value="ECO:0007669"/>
    <property type="project" value="InterPro"/>
</dbReference>
<evidence type="ECO:0000313" key="19">
    <source>
        <dbReference type="EMBL" id="ALC47688.1"/>
    </source>
</evidence>
<evidence type="ECO:0000256" key="5">
    <source>
        <dbReference type="ARBA" id="ARBA00022692"/>
    </source>
</evidence>
<dbReference type="Gene3D" id="2.60.40.1360">
    <property type="match status" value="1"/>
</dbReference>
<dbReference type="OMA" id="CPWGQHP"/>
<evidence type="ECO:0000256" key="8">
    <source>
        <dbReference type="ARBA" id="ARBA00022833"/>
    </source>
</evidence>
<evidence type="ECO:0000256" key="13">
    <source>
        <dbReference type="ARBA" id="ARBA00023157"/>
    </source>
</evidence>
<dbReference type="InterPro" id="IPR027291">
    <property type="entry name" value="Glyco_hydro_38_N_sf"/>
</dbReference>
<dbReference type="GO" id="GO:0030246">
    <property type="term" value="F:carbohydrate binding"/>
    <property type="evidence" value="ECO:0007669"/>
    <property type="project" value="InterPro"/>
</dbReference>
<evidence type="ECO:0000256" key="7">
    <source>
        <dbReference type="ARBA" id="ARBA00022801"/>
    </source>
</evidence>
<dbReference type="PANTHER" id="PTHR11607">
    <property type="entry name" value="ALPHA-MANNOSIDASE"/>
    <property type="match status" value="1"/>
</dbReference>
<dbReference type="SMART" id="SM00872">
    <property type="entry name" value="Alpha-mann_mid"/>
    <property type="match status" value="1"/>
</dbReference>
<evidence type="ECO:0000256" key="3">
    <source>
        <dbReference type="ARBA" id="ARBA00009792"/>
    </source>
</evidence>
<comment type="cofactor">
    <cofactor evidence="17">
        <name>Zn(2+)</name>
        <dbReference type="ChEBI" id="CHEBI:29105"/>
    </cofactor>
    <text evidence="17">Binds 1 zinc ion per subunit.</text>
</comment>
<evidence type="ECO:0000259" key="18">
    <source>
        <dbReference type="SMART" id="SM00872"/>
    </source>
</evidence>
<dbReference type="InterPro" id="IPR037094">
    <property type="entry name" value="Glyco_hydro_38_cen_sf"/>
</dbReference>
<keyword evidence="9" id="KW-0735">Signal-anchor</keyword>
<dbReference type="InterPro" id="IPR015341">
    <property type="entry name" value="Glyco_hydro_38_cen"/>
</dbReference>
<dbReference type="GO" id="GO:0006491">
    <property type="term" value="P:N-glycan processing"/>
    <property type="evidence" value="ECO:0007669"/>
    <property type="project" value="TreeGrafter"/>
</dbReference>
<gene>
    <name evidence="19" type="ORF">Dbus_chr3Rg2438</name>
</gene>
<comment type="catalytic activity">
    <reaction evidence="16">
        <text>N(4)-{beta-D-GlcNAc-(1-&gt;2)-alpha-D-Man-(1-&gt;3)-[alpha-D-Man-(1-&gt;3)-[alpha-D-Man-(1-&gt;6)]-alpha-D-Man-(1-&gt;6)]-beta-D-Man-(1-&gt;4)-beta-D-GlcNAc-(1-&gt;4)-beta-D-GlcNAc}-L-asparaginyl-[protein] + 2 H2O = 2 alpha-D-mannopyranose + an N(4)-{beta-D-GlcNAc-(1-&gt;2)-alpha-D-Man-(1-&gt;3)-[alpha-D-Man-(1-&gt;6)]-beta-D-Man-(1-&gt;4)-beta-D-GlcNAc-(1-&gt;4)-beta-D-GlcNAc}-L-asparaginyl-[protein]</text>
        <dbReference type="Rhea" id="RHEA:56052"/>
        <dbReference type="Rhea" id="RHEA-COMP:14368"/>
        <dbReference type="Rhea" id="RHEA-COMP:14369"/>
        <dbReference type="ChEBI" id="CHEBI:15377"/>
        <dbReference type="ChEBI" id="CHEBI:28729"/>
        <dbReference type="ChEBI" id="CHEBI:60615"/>
        <dbReference type="ChEBI" id="CHEBI:60625"/>
        <dbReference type="EC" id="3.2.1.114"/>
    </reaction>
</comment>
<evidence type="ECO:0000256" key="17">
    <source>
        <dbReference type="RuleBase" id="RU361199"/>
    </source>
</evidence>
<dbReference type="FunFam" id="1.20.1270.50:FF:000001">
    <property type="entry name" value="Alpha-mannosidase"/>
    <property type="match status" value="1"/>
</dbReference>
<dbReference type="Gene3D" id="3.20.110.10">
    <property type="entry name" value="Glycoside hydrolase 38, N terminal domain"/>
    <property type="match status" value="1"/>
</dbReference>
<dbReference type="GO" id="GO:0046872">
    <property type="term" value="F:metal ion binding"/>
    <property type="evidence" value="ECO:0007669"/>
    <property type="project" value="UniProtKB-KW"/>
</dbReference>
<evidence type="ECO:0000313" key="20">
    <source>
        <dbReference type="Proteomes" id="UP000494163"/>
    </source>
</evidence>
<dbReference type="InterPro" id="IPR013780">
    <property type="entry name" value="Glyco_hydro_b"/>
</dbReference>
<accession>A0A0M4ERB8</accession>
<dbReference type="SMR" id="A0A0M4ERB8"/>
<dbReference type="OrthoDB" id="10261055at2759"/>
<dbReference type="FunFam" id="3.20.110.10:FF:000003">
    <property type="entry name" value="Alpha-mannosidase"/>
    <property type="match status" value="1"/>
</dbReference>
<dbReference type="EC" id="3.2.1.-" evidence="17"/>
<comment type="function">
    <text evidence="15">Catalyzes the first committed step in the biosynthesis of complex N-glycans. It controls conversion of high mannose to complex N-glycans; the final hydrolytic step in the N-glycan maturation pathway.</text>
</comment>
<dbReference type="STRING" id="30019.A0A0M4ERB8"/>
<keyword evidence="12" id="KW-0472">Membrane</keyword>
<protein>
    <recommendedName>
        <fullName evidence="17">Alpha-mannosidase</fullName>
        <ecNumber evidence="17">3.2.1.-</ecNumber>
    </recommendedName>
</protein>
<keyword evidence="5" id="KW-0812">Transmembrane</keyword>
<dbReference type="Proteomes" id="UP000494163">
    <property type="component" value="Chromosome 3R"/>
</dbReference>
<sequence length="1114" mass="127353">MLRIRRRFALIICCGCLIIFLSLYIILNFAAPAANSKKPTFSGFEQKLQQLKDGLQERGQKVRNMREGIAKRLAKDKAQLNRNQLIEIDNGVCMDVHQVPEVDVQMLQLYDQMSFADVDGGVWKQGWNIKYDPLQYNNHHRLHVFVVPHSHNDPGWIQTFEDYYNTETKHILSNALRHLTENPDMKFIWAEISYFARFYEDLGEHKKQQMKLIVKKGQLEFVTGGWVMPDEANSHWRNVLLQLTEGQTWLKQHLNVTPISSWSIDPFGHSPSLPYILQKSGFQNLLIQRTHYAVKKELALQRQLEFHWRQLWDIRGSTSLFTHMMPFYSYDIPHTCGPDPKVCCQFDFKRMNGYGLNCPWRVPPRPIDDNNVNAMSELLVDQWKKKAELYRTNVLLVPLGDDFRYKQNTEWDVQRVNYEKLFEHINAHSKFNVEAQFGTLQQYFDAVHRAADIQFPTLSGDFFTYADRADNYWSGYYTSRPYHKRMDRVLMHYVRAAEMLHAWPTWDTSFSRRLEQARQDLSLFQHHDGITGTAKTHVVQDYERRMVEALKACQFVMQQAVYKLLTKPTLYSPDYNFHYFTLDDSRWPGVGVEESRTTIILGEELPTKHVVLHNTLPHWREQLVDFYVSSPSVGVTDLAGNAIEAQVSPVWTWHHDTLSKTVNPQGSTTKYRIIFNARVPPMGLTTYVLSISDSKPAHTSYATNMILNSNPVTLNLGAYPHEVKFADHREFSLRVGKGPTLAFSEQGMLKSVQLKPESPHAPVHLKFLKYGTRTHGDKSGAYLFLPNGPALPLTAAGPTPIVLISEGKLESFASVGLPHVVHQTILRSDGSAPEIRNIVDIGLTDNTEIVMRLQTHIDSGDIFYTDLNGLQVIKRRRLEKLPLQANYYPVPSAIFIEDADLRLTMLTGQPLGGSSLAAGEIEIMQDRRLASDDQRGLGQGVLDNKPVLHTYRLVLEKIVGCARPSEAHPGSYLTRAAHKASQALLDPFDKFIYAENEWTGVQAQYGSDHMVANEDLDVVTVRRLSKYTSKTQRVGCVLHRTQLLQCGNELPADKFNACNLLPEAAAQSDVSCHRTTLTFLQQLEEFRQQKAAPLCPMDTAAYVISYSTDNDIES</sequence>
<comment type="pathway">
    <text evidence="2">Protein modification; protein glycosylation.</text>
</comment>
<keyword evidence="6 17" id="KW-0479">Metal-binding</keyword>
<dbReference type="CDD" id="cd10809">
    <property type="entry name" value="GH38N_AMII_GMII_SfManIII_like"/>
    <property type="match status" value="1"/>
</dbReference>
<comment type="similarity">
    <text evidence="3 17">Belongs to the glycosyl hydrolase 38 family.</text>
</comment>
<evidence type="ECO:0000256" key="1">
    <source>
        <dbReference type="ARBA" id="ARBA00004323"/>
    </source>
</evidence>
<dbReference type="Gene3D" id="2.60.40.1180">
    <property type="entry name" value="Golgi alpha-mannosidase II"/>
    <property type="match status" value="1"/>
</dbReference>
<dbReference type="FunFam" id="2.70.98.30:FF:000002">
    <property type="entry name" value="Alpha-mannosidase"/>
    <property type="match status" value="1"/>
</dbReference>
<evidence type="ECO:0000256" key="11">
    <source>
        <dbReference type="ARBA" id="ARBA00023034"/>
    </source>
</evidence>
<proteinExistence type="inferred from homology"/>
<dbReference type="GO" id="GO:0000139">
    <property type="term" value="C:Golgi membrane"/>
    <property type="evidence" value="ECO:0007669"/>
    <property type="project" value="UniProtKB-SubCell"/>
</dbReference>
<comment type="subunit">
    <text evidence="4">Homodimer; disulfide-linked.</text>
</comment>
<dbReference type="InterPro" id="IPR041566">
    <property type="entry name" value="AManII_C"/>
</dbReference>
<dbReference type="Pfam" id="PF18230">
    <property type="entry name" value="Glyc_hyd_38C_2"/>
    <property type="match status" value="1"/>
</dbReference>
<dbReference type="Pfam" id="PF01074">
    <property type="entry name" value="Glyco_hydro_38N"/>
    <property type="match status" value="1"/>
</dbReference>
<keyword evidence="10" id="KW-1133">Transmembrane helix</keyword>
<evidence type="ECO:0000256" key="2">
    <source>
        <dbReference type="ARBA" id="ARBA00004922"/>
    </source>
</evidence>
<evidence type="ECO:0000256" key="4">
    <source>
        <dbReference type="ARBA" id="ARBA00011748"/>
    </source>
</evidence>
<evidence type="ECO:0000256" key="6">
    <source>
        <dbReference type="ARBA" id="ARBA00022723"/>
    </source>
</evidence>
<organism evidence="19 20">
    <name type="scientific">Drosophila busckii</name>
    <name type="common">Fruit fly</name>
    <dbReference type="NCBI Taxonomy" id="30019"/>
    <lineage>
        <taxon>Eukaryota</taxon>
        <taxon>Metazoa</taxon>
        <taxon>Ecdysozoa</taxon>
        <taxon>Arthropoda</taxon>
        <taxon>Hexapoda</taxon>
        <taxon>Insecta</taxon>
        <taxon>Pterygota</taxon>
        <taxon>Neoptera</taxon>
        <taxon>Endopterygota</taxon>
        <taxon>Diptera</taxon>
        <taxon>Brachycera</taxon>
        <taxon>Muscomorpha</taxon>
        <taxon>Ephydroidea</taxon>
        <taxon>Drosophilidae</taxon>
        <taxon>Drosophila</taxon>
    </lineage>
</organism>
<dbReference type="SUPFAM" id="SSF88713">
    <property type="entry name" value="Glycoside hydrolase/deacetylase"/>
    <property type="match status" value="1"/>
</dbReference>
<reference evidence="19 20" key="1">
    <citation type="submission" date="2015-08" db="EMBL/GenBank/DDBJ databases">
        <title>Ancestral chromatin configuration constrains chromatin evolution on differentiating sex chromosomes in Drosophila.</title>
        <authorList>
            <person name="Zhou Q."/>
            <person name="Bachtrog D."/>
        </authorList>
    </citation>
    <scope>NUCLEOTIDE SEQUENCE [LARGE SCALE GENOMIC DNA]</scope>
    <source>
        <tissue evidence="19">Whole larvae</tissue>
    </source>
</reference>
<name>A0A0M4ERB8_DROBS</name>
<dbReference type="Gene3D" id="2.70.98.30">
    <property type="entry name" value="Golgi alpha-mannosidase II, domain 4"/>
    <property type="match status" value="1"/>
</dbReference>
<dbReference type="InterPro" id="IPR011013">
    <property type="entry name" value="Gal_mutarotase_sf_dom"/>
</dbReference>
<keyword evidence="20" id="KW-1185">Reference proteome</keyword>
<dbReference type="InterPro" id="IPR011330">
    <property type="entry name" value="Glyco_hydro/deAcase_b/a-brl"/>
</dbReference>
<dbReference type="InterPro" id="IPR028995">
    <property type="entry name" value="Glyco_hydro_57/38_cen_sf"/>
</dbReference>
<dbReference type="GO" id="GO:0004572">
    <property type="term" value="F:mannosyl-oligosaccharide 1,3-1,6-alpha-mannosidase activity"/>
    <property type="evidence" value="ECO:0007669"/>
    <property type="project" value="UniProtKB-EC"/>
</dbReference>
<keyword evidence="11" id="KW-0333">Golgi apparatus</keyword>
<comment type="subcellular location">
    <subcellularLocation>
        <location evidence="1">Golgi apparatus membrane</location>
        <topology evidence="1">Single-pass type II membrane protein</topology>
    </subcellularLocation>
</comment>
<feature type="domain" description="Glycoside hydrolase family 38 central" evidence="18">
    <location>
        <begin position="471"/>
        <end position="546"/>
    </location>
</feature>